<dbReference type="EMBL" id="CP102173">
    <property type="protein sequence ID" value="UUP14384.1"/>
    <property type="molecule type" value="Genomic_DNA"/>
</dbReference>
<evidence type="ECO:0000313" key="1">
    <source>
        <dbReference type="EMBL" id="UUP14384.1"/>
    </source>
</evidence>
<dbReference type="InterPro" id="IPR014985">
    <property type="entry name" value="WbqC"/>
</dbReference>
<organism evidence="1 2">
    <name type="scientific">Aeromicrobium wangtongii</name>
    <dbReference type="NCBI Taxonomy" id="2969247"/>
    <lineage>
        <taxon>Bacteria</taxon>
        <taxon>Bacillati</taxon>
        <taxon>Actinomycetota</taxon>
        <taxon>Actinomycetes</taxon>
        <taxon>Propionibacteriales</taxon>
        <taxon>Nocardioidaceae</taxon>
        <taxon>Aeromicrobium</taxon>
    </lineage>
</organism>
<dbReference type="RefSeq" id="WP_232398209.1">
    <property type="nucleotide sequence ID" value="NZ_CP102173.1"/>
</dbReference>
<name>A0ABY5MBT4_9ACTN</name>
<reference evidence="1 2" key="1">
    <citation type="submission" date="2022-08" db="EMBL/GenBank/DDBJ databases">
        <title>novel species in genus Aeromicrobium.</title>
        <authorList>
            <person name="Ye L."/>
        </authorList>
    </citation>
    <scope>NUCLEOTIDE SEQUENCE [LARGE SCALE GENOMIC DNA]</scope>
    <source>
        <strain evidence="2">zg-Y1379</strain>
    </source>
</reference>
<dbReference type="Proteomes" id="UP001316184">
    <property type="component" value="Chromosome"/>
</dbReference>
<evidence type="ECO:0000313" key="2">
    <source>
        <dbReference type="Proteomes" id="UP001316184"/>
    </source>
</evidence>
<protein>
    <submittedName>
        <fullName evidence="1">WbqC family protein</fullName>
    </submittedName>
</protein>
<keyword evidence="2" id="KW-1185">Reference proteome</keyword>
<sequence length="229" mass="25754">MIITGHQADLLPRSEFWYKMAKADLFDLRIYDPLEARGFQRRVMMRGRWASIPIIAGPPGSLISEARIIPEETREALRAVVTERYRDAKHWSRHGPTILAMIDDIHTEHLWQLNLQLILGVREVLGIRTPVSIAPPPAGTGVTDLISVMHQYNATSYLSGTEGRAYVDDDESYRDSGVQITWSTHRPVTGDSILSVLMDYDDPMSVVMAEEPWLVHASPAGPVGSRRRV</sequence>
<proteinExistence type="predicted"/>
<accession>A0ABY5MBT4</accession>
<dbReference type="Pfam" id="PF08889">
    <property type="entry name" value="WbqC"/>
    <property type="match status" value="1"/>
</dbReference>
<gene>
    <name evidence="1" type="ORF">NQV15_03450</name>
</gene>